<dbReference type="PROSITE" id="PS00107">
    <property type="entry name" value="PROTEIN_KINASE_ATP"/>
    <property type="match status" value="1"/>
</dbReference>
<dbReference type="GO" id="GO:0008045">
    <property type="term" value="P:motor neuron axon guidance"/>
    <property type="evidence" value="ECO:0007669"/>
    <property type="project" value="UniProtKB-ARBA"/>
</dbReference>
<keyword evidence="19" id="KW-0966">Cell projection</keyword>
<evidence type="ECO:0000256" key="23">
    <source>
        <dbReference type="SAM" id="MobiDB-lite"/>
    </source>
</evidence>
<keyword evidence="6" id="KW-0808">Transferase</keyword>
<dbReference type="Proteomes" id="UP000035642">
    <property type="component" value="Unassembled WGS sequence"/>
</dbReference>
<dbReference type="FunFam" id="1.10.510.10:FF:001512">
    <property type="entry name" value="Receptor tyrosine-protein kinase erbB-2"/>
    <property type="match status" value="1"/>
</dbReference>
<dbReference type="EC" id="2.7.10.1" evidence="4"/>
<keyword evidence="16" id="KW-1015">Disulfide bond</keyword>
<evidence type="ECO:0000256" key="9">
    <source>
        <dbReference type="ARBA" id="ARBA00022741"/>
    </source>
</evidence>
<evidence type="ECO:0000256" key="14">
    <source>
        <dbReference type="ARBA" id="ARBA00023136"/>
    </source>
</evidence>
<dbReference type="GO" id="GO:0005518">
    <property type="term" value="F:collagen binding"/>
    <property type="evidence" value="ECO:0007669"/>
    <property type="project" value="TreeGrafter"/>
</dbReference>
<evidence type="ECO:0000256" key="1">
    <source>
        <dbReference type="ARBA" id="ARBA00004251"/>
    </source>
</evidence>
<keyword evidence="14" id="KW-0472">Membrane</keyword>
<dbReference type="Gene3D" id="2.60.120.260">
    <property type="entry name" value="Galactose-binding domain-like"/>
    <property type="match status" value="1"/>
</dbReference>
<dbReference type="PROSITE" id="PS01286">
    <property type="entry name" value="FA58C_2"/>
    <property type="match status" value="1"/>
</dbReference>
<dbReference type="SMART" id="SM00219">
    <property type="entry name" value="TyrKc"/>
    <property type="match status" value="1"/>
</dbReference>
<dbReference type="InterPro" id="IPR050122">
    <property type="entry name" value="RTK"/>
</dbReference>
<dbReference type="Gene3D" id="3.30.200.20">
    <property type="entry name" value="Phosphorylase Kinase, domain 1"/>
    <property type="match status" value="1"/>
</dbReference>
<dbReference type="SUPFAM" id="SSF56112">
    <property type="entry name" value="Protein kinase-like (PK-like)"/>
    <property type="match status" value="1"/>
</dbReference>
<organism evidence="26 27">
    <name type="scientific">Angiostrongylus cantonensis</name>
    <name type="common">Rat lungworm</name>
    <dbReference type="NCBI Taxonomy" id="6313"/>
    <lineage>
        <taxon>Eukaryota</taxon>
        <taxon>Metazoa</taxon>
        <taxon>Ecdysozoa</taxon>
        <taxon>Nematoda</taxon>
        <taxon>Chromadorea</taxon>
        <taxon>Rhabditida</taxon>
        <taxon>Rhabditina</taxon>
        <taxon>Rhabditomorpha</taxon>
        <taxon>Strongyloidea</taxon>
        <taxon>Metastrongylidae</taxon>
        <taxon>Angiostrongylus</taxon>
    </lineage>
</organism>
<dbReference type="InterPro" id="IPR001245">
    <property type="entry name" value="Ser-Thr/Tyr_kinase_cat_dom"/>
</dbReference>
<keyword evidence="8" id="KW-0732">Signal</keyword>
<feature type="domain" description="F5/8 type C" evidence="25">
    <location>
        <begin position="1"/>
        <end position="151"/>
    </location>
</feature>
<evidence type="ECO:0000256" key="11">
    <source>
        <dbReference type="ARBA" id="ARBA00022840"/>
    </source>
</evidence>
<evidence type="ECO:0000256" key="7">
    <source>
        <dbReference type="ARBA" id="ARBA00022692"/>
    </source>
</evidence>
<evidence type="ECO:0000256" key="2">
    <source>
        <dbReference type="ARBA" id="ARBA00004484"/>
    </source>
</evidence>
<dbReference type="InterPro" id="IPR011009">
    <property type="entry name" value="Kinase-like_dom_sf"/>
</dbReference>
<feature type="region of interest" description="Disordered" evidence="23">
    <location>
        <begin position="1"/>
        <end position="37"/>
    </location>
</feature>
<evidence type="ECO:0000256" key="19">
    <source>
        <dbReference type="ARBA" id="ARBA00023273"/>
    </source>
</evidence>
<dbReference type="GO" id="GO:0038062">
    <property type="term" value="F:protein tyrosine kinase collagen receptor activity"/>
    <property type="evidence" value="ECO:0007669"/>
    <property type="project" value="TreeGrafter"/>
</dbReference>
<protein>
    <recommendedName>
        <fullName evidence="4">receptor protein-tyrosine kinase</fullName>
        <ecNumber evidence="4">2.7.10.1</ecNumber>
    </recommendedName>
</protein>
<comment type="similarity">
    <text evidence="21">Belongs to the protein kinase superfamily. Tyr protein kinase family. Insulin receptor subfamily.</text>
</comment>
<dbReference type="AlphaFoldDB" id="A0A158P908"/>
<dbReference type="InterPro" id="IPR017441">
    <property type="entry name" value="Protein_kinase_ATP_BS"/>
</dbReference>
<evidence type="ECO:0000256" key="16">
    <source>
        <dbReference type="ARBA" id="ARBA00023157"/>
    </source>
</evidence>
<keyword evidence="18" id="KW-0325">Glycoprotein</keyword>
<evidence type="ECO:0000256" key="18">
    <source>
        <dbReference type="ARBA" id="ARBA00023180"/>
    </source>
</evidence>
<dbReference type="InterPro" id="IPR020635">
    <property type="entry name" value="Tyr_kinase_cat_dom"/>
</dbReference>
<keyword evidence="10" id="KW-0418">Kinase</keyword>
<evidence type="ECO:0000256" key="6">
    <source>
        <dbReference type="ARBA" id="ARBA00022679"/>
    </source>
</evidence>
<evidence type="ECO:0000256" key="10">
    <source>
        <dbReference type="ARBA" id="ARBA00022777"/>
    </source>
</evidence>
<comment type="subcellular location">
    <subcellularLocation>
        <location evidence="1">Cell membrane</location>
        <topology evidence="1">Single-pass type I membrane protein</topology>
    </subcellularLocation>
    <subcellularLocation>
        <location evidence="3">Cell projection</location>
        <location evidence="3">Axon</location>
    </subcellularLocation>
    <subcellularLocation>
        <location evidence="2">Perikaryon</location>
    </subcellularLocation>
</comment>
<comment type="catalytic activity">
    <reaction evidence="20">
        <text>L-tyrosyl-[protein] + ATP = O-phospho-L-tyrosyl-[protein] + ADP + H(+)</text>
        <dbReference type="Rhea" id="RHEA:10596"/>
        <dbReference type="Rhea" id="RHEA-COMP:10136"/>
        <dbReference type="Rhea" id="RHEA-COMP:20101"/>
        <dbReference type="ChEBI" id="CHEBI:15378"/>
        <dbReference type="ChEBI" id="CHEBI:30616"/>
        <dbReference type="ChEBI" id="CHEBI:46858"/>
        <dbReference type="ChEBI" id="CHEBI:61978"/>
        <dbReference type="ChEBI" id="CHEBI:456216"/>
        <dbReference type="EC" id="2.7.10.1"/>
    </reaction>
</comment>
<sequence>LTSGKLKDDQLSASSSFDGDSTGPQHARARTHTGSGAWCPLHQVNNTNKEWIQITFAKDTVLTAVEVQGRFDEGRGMEFARAFKIEYWRSNLKSWFSYRNDDGIESLLGNSDTRTAEKRVLDAPIVVRRVRIVPLSNTTRTVCLRLELYGCTYEDPLQSYSAPSTSNRSDGNFLDSTYDGTISNGIAVDGLGRLADGIIGADPDHFPHRWVGWRRSSLKGEVFYSTYLHMYGNVHIKKLQLTSYHKAFSRALLLFSFNGADFSSRIVEYVSQPMISTSWIRIPIPNRIASVVQLRLYFGIGSSWLLLSEVHFESNAYRSDFVHFADADDQSENITYFSVGESDVEGRVDIMSSPLAVLCFYRKRGKIRTSSPSHSAHLSFKGGAFKPISPSTFQMARDNMENALLEKCPMIVISSDYAEPDFSCSQEDKSSLEPLLHSSPLSSIVKYSDYGEVYCTTLPEINRNQLVFIEKIGQGEFGELHRCLLESRQVAVKRLNSVSHEDEVAFLREIRVLGNLKHPNVVEVIGVSTIDKPMICIMEYMVNGDLKSFMSKLEHVDTLYCISVATQLAAGLAYLESCHFVHRDIAARNCLVDGEGNVKIADFGMARSLYSNDYYLVEGMFVLPIRWMAWESLLLGKFSSHSDVWSFGVTLWEVFSLCREKPYNALTDDQVLENIHLMSSTCVLQHTLERPPLCPASLFANVLLPCWQCDPQSRPSFEALHLHLQSLIHTQVT</sequence>
<evidence type="ECO:0000259" key="24">
    <source>
        <dbReference type="PROSITE" id="PS50011"/>
    </source>
</evidence>
<dbReference type="PROSITE" id="PS01285">
    <property type="entry name" value="FA58C_1"/>
    <property type="match status" value="1"/>
</dbReference>
<dbReference type="WBParaSite" id="ACAC_0000768701-mRNA-1">
    <property type="protein sequence ID" value="ACAC_0000768701-mRNA-1"/>
    <property type="gene ID" value="ACAC_0000768701"/>
</dbReference>
<evidence type="ECO:0000256" key="5">
    <source>
        <dbReference type="ARBA" id="ARBA00022475"/>
    </source>
</evidence>
<dbReference type="GO" id="GO:0030424">
    <property type="term" value="C:axon"/>
    <property type="evidence" value="ECO:0007669"/>
    <property type="project" value="UniProtKB-SubCell"/>
</dbReference>
<evidence type="ECO:0000256" key="15">
    <source>
        <dbReference type="ARBA" id="ARBA00023137"/>
    </source>
</evidence>
<keyword evidence="11 22" id="KW-0067">ATP-binding</keyword>
<feature type="binding site" evidence="22">
    <location>
        <position position="493"/>
    </location>
    <ligand>
        <name>ATP</name>
        <dbReference type="ChEBI" id="CHEBI:30616"/>
    </ligand>
</feature>
<dbReference type="PANTHER" id="PTHR24416:SF634">
    <property type="entry name" value="DISCOIDIN DOMAIN-CONTAINING RECEPTOR TYROSINE KINASE B"/>
    <property type="match status" value="1"/>
</dbReference>
<accession>A0A158P908</accession>
<name>A0A158P908_ANGCA</name>
<dbReference type="InterPro" id="IPR008979">
    <property type="entry name" value="Galactose-bd-like_sf"/>
</dbReference>
<dbReference type="Pfam" id="PF07714">
    <property type="entry name" value="PK_Tyr_Ser-Thr"/>
    <property type="match status" value="1"/>
</dbReference>
<dbReference type="FunFam" id="3.30.200.20:FF:000908">
    <property type="entry name" value="CBN-DDR-2 protein"/>
    <property type="match status" value="1"/>
</dbReference>
<evidence type="ECO:0000313" key="27">
    <source>
        <dbReference type="WBParaSite" id="ACAC_0000768701-mRNA-1"/>
    </source>
</evidence>
<dbReference type="SUPFAM" id="SSF49785">
    <property type="entry name" value="Galactose-binding domain-like"/>
    <property type="match status" value="1"/>
</dbReference>
<keyword evidence="13" id="KW-1133">Transmembrane helix</keyword>
<dbReference type="CDD" id="cd00057">
    <property type="entry name" value="FA58C"/>
    <property type="match status" value="1"/>
</dbReference>
<evidence type="ECO:0000256" key="12">
    <source>
        <dbReference type="ARBA" id="ARBA00022902"/>
    </source>
</evidence>
<dbReference type="GO" id="GO:0051897">
    <property type="term" value="P:positive regulation of phosphatidylinositol 3-kinase/protein kinase B signal transduction"/>
    <property type="evidence" value="ECO:0007669"/>
    <property type="project" value="TreeGrafter"/>
</dbReference>
<keyword evidence="17" id="KW-0675">Receptor</keyword>
<feature type="compositionally biased region" description="Basic and acidic residues" evidence="23">
    <location>
        <begin position="1"/>
        <end position="10"/>
    </location>
</feature>
<evidence type="ECO:0000256" key="21">
    <source>
        <dbReference type="ARBA" id="ARBA00061639"/>
    </source>
</evidence>
<dbReference type="PRINTS" id="PR00109">
    <property type="entry name" value="TYRKINASE"/>
</dbReference>
<evidence type="ECO:0000256" key="3">
    <source>
        <dbReference type="ARBA" id="ARBA00004489"/>
    </source>
</evidence>
<keyword evidence="26" id="KW-1185">Reference proteome</keyword>
<feature type="domain" description="Protein kinase" evidence="24">
    <location>
        <begin position="466"/>
        <end position="724"/>
    </location>
</feature>
<evidence type="ECO:0000259" key="25">
    <source>
        <dbReference type="PROSITE" id="PS50022"/>
    </source>
</evidence>
<dbReference type="PANTHER" id="PTHR24416">
    <property type="entry name" value="TYROSINE-PROTEIN KINASE RECEPTOR"/>
    <property type="match status" value="1"/>
</dbReference>
<dbReference type="PROSITE" id="PS50011">
    <property type="entry name" value="PROTEIN_KINASE_DOM"/>
    <property type="match status" value="1"/>
</dbReference>
<evidence type="ECO:0000256" key="8">
    <source>
        <dbReference type="ARBA" id="ARBA00022729"/>
    </source>
</evidence>
<dbReference type="SMART" id="SM00231">
    <property type="entry name" value="FA58C"/>
    <property type="match status" value="1"/>
</dbReference>
<reference evidence="27" key="2">
    <citation type="submission" date="2016-04" db="UniProtKB">
        <authorList>
            <consortium name="WormBaseParasite"/>
        </authorList>
    </citation>
    <scope>IDENTIFICATION</scope>
</reference>
<dbReference type="GO" id="GO:0043235">
    <property type="term" value="C:receptor complex"/>
    <property type="evidence" value="ECO:0007669"/>
    <property type="project" value="TreeGrafter"/>
</dbReference>
<dbReference type="Gene3D" id="1.10.510.10">
    <property type="entry name" value="Transferase(Phosphotransferase) domain 1"/>
    <property type="match status" value="1"/>
</dbReference>
<evidence type="ECO:0000256" key="4">
    <source>
        <dbReference type="ARBA" id="ARBA00011902"/>
    </source>
</evidence>
<dbReference type="GO" id="GO:0048680">
    <property type="term" value="P:positive regulation of axon regeneration"/>
    <property type="evidence" value="ECO:0007669"/>
    <property type="project" value="UniProtKB-ARBA"/>
</dbReference>
<dbReference type="GO" id="GO:0005524">
    <property type="term" value="F:ATP binding"/>
    <property type="evidence" value="ECO:0007669"/>
    <property type="project" value="UniProtKB-UniRule"/>
</dbReference>
<dbReference type="Pfam" id="PF21114">
    <property type="entry name" value="DDR1-2_DS-like"/>
    <property type="match status" value="1"/>
</dbReference>
<evidence type="ECO:0000256" key="17">
    <source>
        <dbReference type="ARBA" id="ARBA00023170"/>
    </source>
</evidence>
<dbReference type="GO" id="GO:0043204">
    <property type="term" value="C:perikaryon"/>
    <property type="evidence" value="ECO:0007669"/>
    <property type="project" value="UniProtKB-SubCell"/>
</dbReference>
<evidence type="ECO:0000313" key="26">
    <source>
        <dbReference type="Proteomes" id="UP000035642"/>
    </source>
</evidence>
<keyword evidence="5" id="KW-1003">Cell membrane</keyword>
<keyword evidence="12" id="KW-0524">Neurogenesis</keyword>
<evidence type="ECO:0000256" key="20">
    <source>
        <dbReference type="ARBA" id="ARBA00051243"/>
    </source>
</evidence>
<dbReference type="InterPro" id="IPR000719">
    <property type="entry name" value="Prot_kinase_dom"/>
</dbReference>
<dbReference type="FunFam" id="2.60.120.260:FF:000007">
    <property type="entry name" value="Discoidin domain receptor tyrosine kinase 1"/>
    <property type="match status" value="1"/>
</dbReference>
<evidence type="ECO:0000256" key="13">
    <source>
        <dbReference type="ARBA" id="ARBA00022989"/>
    </source>
</evidence>
<dbReference type="PROSITE" id="PS00109">
    <property type="entry name" value="PROTEIN_KINASE_TYR"/>
    <property type="match status" value="1"/>
</dbReference>
<dbReference type="Pfam" id="PF00754">
    <property type="entry name" value="F5_F8_type_C"/>
    <property type="match status" value="1"/>
</dbReference>
<dbReference type="Gene3D" id="2.60.120.1190">
    <property type="match status" value="1"/>
</dbReference>
<dbReference type="GO" id="GO:0005886">
    <property type="term" value="C:plasma membrane"/>
    <property type="evidence" value="ECO:0007669"/>
    <property type="project" value="UniProtKB-SubCell"/>
</dbReference>
<dbReference type="InterPro" id="IPR000421">
    <property type="entry name" value="FA58C"/>
</dbReference>
<reference evidence="26" key="1">
    <citation type="submission" date="2012-09" db="EMBL/GenBank/DDBJ databases">
        <authorList>
            <person name="Martin A.A."/>
        </authorList>
    </citation>
    <scope>NUCLEOTIDE SEQUENCE</scope>
</reference>
<feature type="compositionally biased region" description="Polar residues" evidence="23">
    <location>
        <begin position="11"/>
        <end position="24"/>
    </location>
</feature>
<dbReference type="InterPro" id="IPR048525">
    <property type="entry name" value="DDR1-2_DS-like"/>
</dbReference>
<evidence type="ECO:0000256" key="22">
    <source>
        <dbReference type="PROSITE-ProRule" id="PRU10141"/>
    </source>
</evidence>
<dbReference type="PROSITE" id="PS50022">
    <property type="entry name" value="FA58C_3"/>
    <property type="match status" value="1"/>
</dbReference>
<proteinExistence type="inferred from homology"/>
<dbReference type="InterPro" id="IPR008266">
    <property type="entry name" value="Tyr_kinase_AS"/>
</dbReference>
<keyword evidence="7" id="KW-0812">Transmembrane</keyword>
<keyword evidence="9 22" id="KW-0547">Nucleotide-binding</keyword>
<keyword evidence="15" id="KW-0829">Tyrosine-protein kinase</keyword>